<proteinExistence type="predicted"/>
<name>A0A0K2UNR8_LEPSM</name>
<sequence length="37" mass="4269">MDSVGLGINMHPKSEVQWVRIWCIGGHIFFVQKGNHF</sequence>
<accession>A0A0K2UNR8</accession>
<evidence type="ECO:0000313" key="1">
    <source>
        <dbReference type="EMBL" id="CDW39725.1"/>
    </source>
</evidence>
<reference evidence="1" key="1">
    <citation type="submission" date="2014-05" db="EMBL/GenBank/DDBJ databases">
        <authorList>
            <person name="Chronopoulou M."/>
        </authorList>
    </citation>
    <scope>NUCLEOTIDE SEQUENCE</scope>
    <source>
        <tissue evidence="1">Whole organism</tissue>
    </source>
</reference>
<dbReference type="EMBL" id="HACA01022364">
    <property type="protein sequence ID" value="CDW39725.1"/>
    <property type="molecule type" value="Transcribed_RNA"/>
</dbReference>
<dbReference type="AlphaFoldDB" id="A0A0K2UNR8"/>
<protein>
    <submittedName>
        <fullName evidence="1">Uncharacterized protein</fullName>
    </submittedName>
</protein>
<organism evidence="1">
    <name type="scientific">Lepeophtheirus salmonis</name>
    <name type="common">Salmon louse</name>
    <name type="synonym">Caligus salmonis</name>
    <dbReference type="NCBI Taxonomy" id="72036"/>
    <lineage>
        <taxon>Eukaryota</taxon>
        <taxon>Metazoa</taxon>
        <taxon>Ecdysozoa</taxon>
        <taxon>Arthropoda</taxon>
        <taxon>Crustacea</taxon>
        <taxon>Multicrustacea</taxon>
        <taxon>Hexanauplia</taxon>
        <taxon>Copepoda</taxon>
        <taxon>Siphonostomatoida</taxon>
        <taxon>Caligidae</taxon>
        <taxon>Lepeophtheirus</taxon>
    </lineage>
</organism>